<evidence type="ECO:0000256" key="12">
    <source>
        <dbReference type="PROSITE-ProRule" id="PRU00804"/>
    </source>
</evidence>
<evidence type="ECO:0000313" key="14">
    <source>
        <dbReference type="Proteomes" id="UP000694941"/>
    </source>
</evidence>
<evidence type="ECO:0000256" key="6">
    <source>
        <dbReference type="ARBA" id="ARBA00022927"/>
    </source>
</evidence>
<dbReference type="RefSeq" id="XP_013774903.1">
    <property type="nucleotide sequence ID" value="XM_013919449.2"/>
</dbReference>
<reference evidence="15 16" key="1">
    <citation type="submission" date="2025-05" db="UniProtKB">
        <authorList>
            <consortium name="RefSeq"/>
        </authorList>
    </citation>
    <scope>IDENTIFICATION</scope>
    <source>
        <tissue evidence="15 16">Muscle</tissue>
    </source>
</reference>
<dbReference type="InterPro" id="IPR012677">
    <property type="entry name" value="Nucleotide-bd_a/b_plait_sf"/>
</dbReference>
<evidence type="ECO:0000256" key="8">
    <source>
        <dbReference type="ARBA" id="ARBA00023132"/>
    </source>
</evidence>
<gene>
    <name evidence="15 16" type="primary">LOC106459789</name>
</gene>
<evidence type="ECO:0000256" key="11">
    <source>
        <dbReference type="ARBA" id="ARBA00030250"/>
    </source>
</evidence>
<proteinExistence type="inferred from homology"/>
<comment type="similarity">
    <text evidence="2">Belongs to the Nup35 family.</text>
</comment>
<protein>
    <recommendedName>
        <fullName evidence="3">Nucleoporin NUP35</fullName>
    </recommendedName>
    <alternativeName>
        <fullName evidence="11">35 kDa nucleoporin</fullName>
    </alternativeName>
    <alternativeName>
        <fullName evidence="10">Nucleoporin NUP53</fullName>
    </alternativeName>
</protein>
<evidence type="ECO:0000313" key="16">
    <source>
        <dbReference type="RefSeq" id="XP_022242045.1"/>
    </source>
</evidence>
<comment type="subcellular location">
    <subcellularLocation>
        <location evidence="1">Nucleus</location>
        <location evidence="1">Nuclear pore complex</location>
    </subcellularLocation>
</comment>
<keyword evidence="5 12" id="KW-0509">mRNA transport</keyword>
<evidence type="ECO:0000256" key="9">
    <source>
        <dbReference type="ARBA" id="ARBA00023242"/>
    </source>
</evidence>
<dbReference type="InterPro" id="IPR007846">
    <property type="entry name" value="RRM_NUP35_dom"/>
</dbReference>
<dbReference type="Proteomes" id="UP000694941">
    <property type="component" value="Unplaced"/>
</dbReference>
<sequence length="179" mass="20125">MNESSKPVSSPAQVDPFYNQGNSLTSDDELETWVTVFGYPIASMSYILQQFSLYGTVVEHKISPCGNWMHIHYQSKLQAKKALSKNGKVFGGSIMVGVKSCRGKKLTDESSKENSMFEVSTPSYQTDEDLNRSNRVANIRPLTRAYRTAVSEHEVTSHNQTPQKTNNIISKAMEYVFGW</sequence>
<dbReference type="PANTHER" id="PTHR21527">
    <property type="entry name" value="NUCLEOPORIN NUP35"/>
    <property type="match status" value="1"/>
</dbReference>
<accession>A0ABM1B4X4</accession>
<keyword evidence="14" id="KW-1185">Reference proteome</keyword>
<evidence type="ECO:0000313" key="15">
    <source>
        <dbReference type="RefSeq" id="XP_013774903.1"/>
    </source>
</evidence>
<keyword evidence="8 12" id="KW-0906">Nuclear pore complex</keyword>
<dbReference type="Gene3D" id="3.30.70.330">
    <property type="match status" value="1"/>
</dbReference>
<organism evidence="14 15">
    <name type="scientific">Limulus polyphemus</name>
    <name type="common">Atlantic horseshoe crab</name>
    <dbReference type="NCBI Taxonomy" id="6850"/>
    <lineage>
        <taxon>Eukaryota</taxon>
        <taxon>Metazoa</taxon>
        <taxon>Ecdysozoa</taxon>
        <taxon>Arthropoda</taxon>
        <taxon>Chelicerata</taxon>
        <taxon>Merostomata</taxon>
        <taxon>Xiphosura</taxon>
        <taxon>Limulidae</taxon>
        <taxon>Limulus</taxon>
    </lineage>
</organism>
<keyword evidence="6" id="KW-0653">Protein transport</keyword>
<dbReference type="GeneID" id="106459789"/>
<evidence type="ECO:0000256" key="2">
    <source>
        <dbReference type="ARBA" id="ARBA00009454"/>
    </source>
</evidence>
<evidence type="ECO:0000256" key="7">
    <source>
        <dbReference type="ARBA" id="ARBA00023010"/>
    </source>
</evidence>
<keyword evidence="4 12" id="KW-0813">Transport</keyword>
<evidence type="ECO:0000256" key="3">
    <source>
        <dbReference type="ARBA" id="ARBA00016439"/>
    </source>
</evidence>
<dbReference type="InterPro" id="IPR035979">
    <property type="entry name" value="RBD_domain_sf"/>
</dbReference>
<dbReference type="PROSITE" id="PS51472">
    <property type="entry name" value="RRM_NUP35"/>
    <property type="match status" value="1"/>
</dbReference>
<evidence type="ECO:0000256" key="10">
    <source>
        <dbReference type="ARBA" id="ARBA00029997"/>
    </source>
</evidence>
<dbReference type="PANTHER" id="PTHR21527:SF6">
    <property type="entry name" value="NUCLEOPORIN NUP35"/>
    <property type="match status" value="1"/>
</dbReference>
<dbReference type="RefSeq" id="XP_022242045.1">
    <property type="nucleotide sequence ID" value="XM_022386337.1"/>
</dbReference>
<dbReference type="SUPFAM" id="SSF54928">
    <property type="entry name" value="RNA-binding domain, RBD"/>
    <property type="match status" value="1"/>
</dbReference>
<feature type="domain" description="RRM Nup35-type" evidence="13">
    <location>
        <begin position="28"/>
        <end position="108"/>
    </location>
</feature>
<evidence type="ECO:0000259" key="13">
    <source>
        <dbReference type="PROSITE" id="PS51472"/>
    </source>
</evidence>
<evidence type="ECO:0000256" key="4">
    <source>
        <dbReference type="ARBA" id="ARBA00022448"/>
    </source>
</evidence>
<name>A0ABM1B4X4_LIMPO</name>
<dbReference type="Pfam" id="PF05172">
    <property type="entry name" value="RRM_Nup35"/>
    <property type="match status" value="1"/>
</dbReference>
<keyword evidence="9 12" id="KW-0539">Nucleus</keyword>
<keyword evidence="7" id="KW-0811">Translocation</keyword>
<evidence type="ECO:0000256" key="1">
    <source>
        <dbReference type="ARBA" id="ARBA00004567"/>
    </source>
</evidence>
<evidence type="ECO:0000256" key="5">
    <source>
        <dbReference type="ARBA" id="ARBA00022816"/>
    </source>
</evidence>